<gene>
    <name evidence="1" type="ORF">L596_003757</name>
</gene>
<evidence type="ECO:0000313" key="1">
    <source>
        <dbReference type="EMBL" id="TMS36640.1"/>
    </source>
</evidence>
<reference evidence="1 2" key="1">
    <citation type="journal article" date="2015" name="Genome Biol.">
        <title>Comparative genomics of Steinernema reveals deeply conserved gene regulatory networks.</title>
        <authorList>
            <person name="Dillman A.R."/>
            <person name="Macchietto M."/>
            <person name="Porter C.F."/>
            <person name="Rogers A."/>
            <person name="Williams B."/>
            <person name="Antoshechkin I."/>
            <person name="Lee M.M."/>
            <person name="Goodwin Z."/>
            <person name="Lu X."/>
            <person name="Lewis E.E."/>
            <person name="Goodrich-Blair H."/>
            <person name="Stock S.P."/>
            <person name="Adams B.J."/>
            <person name="Sternberg P.W."/>
            <person name="Mortazavi A."/>
        </authorList>
    </citation>
    <scope>NUCLEOTIDE SEQUENCE [LARGE SCALE GENOMIC DNA]</scope>
    <source>
        <strain evidence="1 2">ALL</strain>
    </source>
</reference>
<comment type="caution">
    <text evidence="1">The sequence shown here is derived from an EMBL/GenBank/DDBJ whole genome shotgun (WGS) entry which is preliminary data.</text>
</comment>
<dbReference type="Proteomes" id="UP000298663">
    <property type="component" value="Unassembled WGS sequence"/>
</dbReference>
<sequence length="70" mass="8149">MPTRCVQNFRCGQITLICIFQTELSDSNLNRRRIQQPDQVGAPNPQHGKSVFNSWVRQRITCASCRQQMR</sequence>
<protein>
    <submittedName>
        <fullName evidence="1">Uncharacterized protein</fullName>
    </submittedName>
</protein>
<dbReference type="EMBL" id="AZBU02000001">
    <property type="protein sequence ID" value="TMS36640.1"/>
    <property type="molecule type" value="Genomic_DNA"/>
</dbReference>
<dbReference type="AlphaFoldDB" id="A0A4U8UTG0"/>
<reference evidence="1 2" key="2">
    <citation type="journal article" date="2019" name="G3 (Bethesda)">
        <title>Hybrid Assembly of the Genome of the Entomopathogenic Nematode Steinernema carpocapsae Identifies the X-Chromosome.</title>
        <authorList>
            <person name="Serra L."/>
            <person name="Macchietto M."/>
            <person name="Macias-Munoz A."/>
            <person name="McGill C.J."/>
            <person name="Rodriguez I.M."/>
            <person name="Rodriguez B."/>
            <person name="Murad R."/>
            <person name="Mortazavi A."/>
        </authorList>
    </citation>
    <scope>NUCLEOTIDE SEQUENCE [LARGE SCALE GENOMIC DNA]</scope>
    <source>
        <strain evidence="1 2">ALL</strain>
    </source>
</reference>
<evidence type="ECO:0000313" key="2">
    <source>
        <dbReference type="Proteomes" id="UP000298663"/>
    </source>
</evidence>
<proteinExistence type="predicted"/>
<accession>A0A4U8UTG0</accession>
<name>A0A4U8UTG0_STECR</name>
<keyword evidence="2" id="KW-1185">Reference proteome</keyword>
<organism evidence="1 2">
    <name type="scientific">Steinernema carpocapsae</name>
    <name type="common">Entomopathogenic nematode</name>
    <dbReference type="NCBI Taxonomy" id="34508"/>
    <lineage>
        <taxon>Eukaryota</taxon>
        <taxon>Metazoa</taxon>
        <taxon>Ecdysozoa</taxon>
        <taxon>Nematoda</taxon>
        <taxon>Chromadorea</taxon>
        <taxon>Rhabditida</taxon>
        <taxon>Tylenchina</taxon>
        <taxon>Panagrolaimomorpha</taxon>
        <taxon>Strongyloidoidea</taxon>
        <taxon>Steinernematidae</taxon>
        <taxon>Steinernema</taxon>
    </lineage>
</organism>